<name>A0ABN1MPL0_9FLAO</name>
<dbReference type="InterPro" id="IPR029063">
    <property type="entry name" value="SAM-dependent_MTases_sf"/>
</dbReference>
<evidence type="ECO:0000256" key="2">
    <source>
        <dbReference type="ARBA" id="ARBA00005369"/>
    </source>
</evidence>
<feature type="active site" evidence="7">
    <location>
        <position position="64"/>
    </location>
</feature>
<evidence type="ECO:0000256" key="3">
    <source>
        <dbReference type="ARBA" id="ARBA00022490"/>
    </source>
</evidence>
<evidence type="ECO:0000313" key="9">
    <source>
        <dbReference type="Proteomes" id="UP001501126"/>
    </source>
</evidence>
<dbReference type="Pfam" id="PF01135">
    <property type="entry name" value="PCMT"/>
    <property type="match status" value="1"/>
</dbReference>
<accession>A0ABN1MPL0</accession>
<keyword evidence="4 7" id="KW-0489">Methyltransferase</keyword>
<organism evidence="8 9">
    <name type="scientific">Wandonia haliotis</name>
    <dbReference type="NCBI Taxonomy" id="574963"/>
    <lineage>
        <taxon>Bacteria</taxon>
        <taxon>Pseudomonadati</taxon>
        <taxon>Bacteroidota</taxon>
        <taxon>Flavobacteriia</taxon>
        <taxon>Flavobacteriales</taxon>
        <taxon>Crocinitomicaceae</taxon>
        <taxon>Wandonia</taxon>
    </lineage>
</organism>
<evidence type="ECO:0000256" key="6">
    <source>
        <dbReference type="ARBA" id="ARBA00022691"/>
    </source>
</evidence>
<dbReference type="NCBIfam" id="NF001453">
    <property type="entry name" value="PRK00312.1"/>
    <property type="match status" value="1"/>
</dbReference>
<evidence type="ECO:0000256" key="5">
    <source>
        <dbReference type="ARBA" id="ARBA00022679"/>
    </source>
</evidence>
<protein>
    <recommendedName>
        <fullName evidence="7">Protein-L-isoaspartate O-methyltransferase</fullName>
        <ecNumber evidence="7">2.1.1.77</ecNumber>
    </recommendedName>
    <alternativeName>
        <fullName evidence="7">L-isoaspartyl protein carboxyl methyltransferase</fullName>
    </alternativeName>
    <alternativeName>
        <fullName evidence="7">Protein L-isoaspartyl methyltransferase</fullName>
    </alternativeName>
    <alternativeName>
        <fullName evidence="7">Protein-beta-aspartate methyltransferase</fullName>
        <shortName evidence="7">PIMT</shortName>
    </alternativeName>
</protein>
<proteinExistence type="inferred from homology"/>
<dbReference type="NCBIfam" id="TIGR00080">
    <property type="entry name" value="pimt"/>
    <property type="match status" value="1"/>
</dbReference>
<sequence length="214" mass="24094">MEDSFKHKGMRKKLIEELRYFGITEERVLDAMMKIPRHFFLDLAFVEQAYSNVAFQIGVGQTISHPRTVAYQTQLLNPQRGQKILEIGTGSGYQTSVLCEMGARVYSMERQKELFIKSRKIISQLGYTPKLFFGDGYKGMPSYAPYDGIIVTCGAPFIPEALVEQLKPGGKMIIPVGEGAKQIMHQVTKNPDGTLQVDQFGEFSFVPMLEKVAK</sequence>
<comment type="subcellular location">
    <subcellularLocation>
        <location evidence="1 7">Cytoplasm</location>
    </subcellularLocation>
</comment>
<dbReference type="InterPro" id="IPR000682">
    <property type="entry name" value="PCMT"/>
</dbReference>
<reference evidence="8 9" key="1">
    <citation type="journal article" date="2019" name="Int. J. Syst. Evol. Microbiol.">
        <title>The Global Catalogue of Microorganisms (GCM) 10K type strain sequencing project: providing services to taxonomists for standard genome sequencing and annotation.</title>
        <authorList>
            <consortium name="The Broad Institute Genomics Platform"/>
            <consortium name="The Broad Institute Genome Sequencing Center for Infectious Disease"/>
            <person name="Wu L."/>
            <person name="Ma J."/>
        </authorList>
    </citation>
    <scope>NUCLEOTIDE SEQUENCE [LARGE SCALE GENOMIC DNA]</scope>
    <source>
        <strain evidence="8 9">JCM 16083</strain>
    </source>
</reference>
<dbReference type="CDD" id="cd02440">
    <property type="entry name" value="AdoMet_MTases"/>
    <property type="match status" value="1"/>
</dbReference>
<dbReference type="Proteomes" id="UP001501126">
    <property type="component" value="Unassembled WGS sequence"/>
</dbReference>
<comment type="caution">
    <text evidence="8">The sequence shown here is derived from an EMBL/GenBank/DDBJ whole genome shotgun (WGS) entry which is preliminary data.</text>
</comment>
<dbReference type="PANTHER" id="PTHR11579:SF0">
    <property type="entry name" value="PROTEIN-L-ISOASPARTATE(D-ASPARTATE) O-METHYLTRANSFERASE"/>
    <property type="match status" value="1"/>
</dbReference>
<evidence type="ECO:0000256" key="4">
    <source>
        <dbReference type="ARBA" id="ARBA00022603"/>
    </source>
</evidence>
<keyword evidence="5 7" id="KW-0808">Transferase</keyword>
<dbReference type="EC" id="2.1.1.77" evidence="7"/>
<evidence type="ECO:0000256" key="7">
    <source>
        <dbReference type="HAMAP-Rule" id="MF_00090"/>
    </source>
</evidence>
<evidence type="ECO:0000313" key="8">
    <source>
        <dbReference type="EMBL" id="GAA0875267.1"/>
    </source>
</evidence>
<comment type="similarity">
    <text evidence="2 7">Belongs to the methyltransferase superfamily. L-isoaspartyl/D-aspartyl protein methyltransferase family.</text>
</comment>
<evidence type="ECO:0000256" key="1">
    <source>
        <dbReference type="ARBA" id="ARBA00004496"/>
    </source>
</evidence>
<dbReference type="PANTHER" id="PTHR11579">
    <property type="entry name" value="PROTEIN-L-ISOASPARTATE O-METHYLTRANSFERASE"/>
    <property type="match status" value="1"/>
</dbReference>
<gene>
    <name evidence="7" type="primary">pcm</name>
    <name evidence="8" type="ORF">GCM10009118_16760</name>
</gene>
<dbReference type="RefSeq" id="WP_343786568.1">
    <property type="nucleotide sequence ID" value="NZ_BAAAFH010000011.1"/>
</dbReference>
<dbReference type="SUPFAM" id="SSF53335">
    <property type="entry name" value="S-adenosyl-L-methionine-dependent methyltransferases"/>
    <property type="match status" value="1"/>
</dbReference>
<dbReference type="EMBL" id="BAAAFH010000011">
    <property type="protein sequence ID" value="GAA0875267.1"/>
    <property type="molecule type" value="Genomic_DNA"/>
</dbReference>
<dbReference type="HAMAP" id="MF_00090">
    <property type="entry name" value="PIMT"/>
    <property type="match status" value="1"/>
</dbReference>
<comment type="function">
    <text evidence="7">Catalyzes the methyl esterification of L-isoaspartyl residues in peptides and proteins that result from spontaneous decomposition of normal L-aspartyl and L-asparaginyl residues. It plays a role in the repair and/or degradation of damaged proteins.</text>
</comment>
<comment type="catalytic activity">
    <reaction evidence="7">
        <text>[protein]-L-isoaspartate + S-adenosyl-L-methionine = [protein]-L-isoaspartate alpha-methyl ester + S-adenosyl-L-homocysteine</text>
        <dbReference type="Rhea" id="RHEA:12705"/>
        <dbReference type="Rhea" id="RHEA-COMP:12143"/>
        <dbReference type="Rhea" id="RHEA-COMP:12144"/>
        <dbReference type="ChEBI" id="CHEBI:57856"/>
        <dbReference type="ChEBI" id="CHEBI:59789"/>
        <dbReference type="ChEBI" id="CHEBI:90596"/>
        <dbReference type="ChEBI" id="CHEBI:90598"/>
        <dbReference type="EC" id="2.1.1.77"/>
    </reaction>
</comment>
<keyword evidence="3 7" id="KW-0963">Cytoplasm</keyword>
<keyword evidence="6 7" id="KW-0949">S-adenosyl-L-methionine</keyword>
<dbReference type="Gene3D" id="3.40.50.150">
    <property type="entry name" value="Vaccinia Virus protein VP39"/>
    <property type="match status" value="1"/>
</dbReference>
<keyword evidence="9" id="KW-1185">Reference proteome</keyword>